<dbReference type="CDD" id="cd01949">
    <property type="entry name" value="GGDEF"/>
    <property type="match status" value="1"/>
</dbReference>
<dbReference type="InterPro" id="IPR000160">
    <property type="entry name" value="GGDEF_dom"/>
</dbReference>
<accession>A0A3S2UAZ5</accession>
<name>A0A3S2UAZ5_9BACI</name>
<dbReference type="RefSeq" id="WP_127736989.1">
    <property type="nucleotide sequence ID" value="NZ_CP196002.1"/>
</dbReference>
<dbReference type="Gene3D" id="3.30.450.40">
    <property type="match status" value="2"/>
</dbReference>
<dbReference type="GO" id="GO:0043709">
    <property type="term" value="P:cell adhesion involved in single-species biofilm formation"/>
    <property type="evidence" value="ECO:0007669"/>
    <property type="project" value="TreeGrafter"/>
</dbReference>
<dbReference type="SUPFAM" id="SSF55073">
    <property type="entry name" value="Nucleotide cyclase"/>
    <property type="match status" value="1"/>
</dbReference>
<dbReference type="SMART" id="SM00267">
    <property type="entry name" value="GGDEF"/>
    <property type="match status" value="1"/>
</dbReference>
<dbReference type="GO" id="GO:0005886">
    <property type="term" value="C:plasma membrane"/>
    <property type="evidence" value="ECO:0007669"/>
    <property type="project" value="TreeGrafter"/>
</dbReference>
<dbReference type="Proteomes" id="UP000288024">
    <property type="component" value="Unassembled WGS sequence"/>
</dbReference>
<evidence type="ECO:0000313" key="3">
    <source>
        <dbReference type="Proteomes" id="UP000288024"/>
    </source>
</evidence>
<proteinExistence type="predicted"/>
<dbReference type="PANTHER" id="PTHR45138:SF9">
    <property type="entry name" value="DIGUANYLATE CYCLASE DGCM-RELATED"/>
    <property type="match status" value="1"/>
</dbReference>
<keyword evidence="3" id="KW-1185">Reference proteome</keyword>
<gene>
    <name evidence="2" type="ORF">EM808_05325</name>
</gene>
<dbReference type="FunFam" id="3.30.70.270:FF:000001">
    <property type="entry name" value="Diguanylate cyclase domain protein"/>
    <property type="match status" value="1"/>
</dbReference>
<sequence length="626" mass="71678">MDKLDHQSIVNLKSRFFDLFDIDSKSFNYELILREMLYIIKNFLHASEVTYYSANEWNDEWAAEASTNPFSTAAILPYTAEMKNKLLSKEVSRKPIGIHTLEHYDLLIPLKNKDGFYNFFVVQLDGSVQESNQIGTDCLYKLISEEFSFYLIKVQDLLEIVAEEKRYKKLFKVTEKFHSSMDTEGVLRAIINTLKDIYPSLGYYLLLSHDNNTHGDLPIKDLEYDSENLAAMEAYVTGEIQFEYVKESRNSILYAPLKGKQGVYGVLQVIAENSVKFPKKEVEFITLLANTAGGALENAQLYQQSKKLVSDLQLINEASHRLNSNLRLTEMMTYMSNRISISFEAEEVGFILFSSETNSLTVLNGSTDFFRTKAAETYIHYFKEKIKQEKDSLFLGDFSMPSEEDAVYKSIMAVPMMQTGVLKGFAIVMHQLPYHFSFDTFKLLQSLIHHSTLALTNSMLREELEKMVVTDHLTKLYSRSFLDEKLVRSLVEDAEGTFILIDIDNFKAVNDTYGHQVGDEIIIQVANIIMENIRATDIGARWGGEELAIYLPRVPLQVGVFIAERLVEKVRESSAPPVTISCGVSYWMRNNEENYHSIFKRADKALYIAKETGKDRVVVQDAFRTS</sequence>
<dbReference type="GO" id="GO:0052621">
    <property type="term" value="F:diguanylate cyclase activity"/>
    <property type="evidence" value="ECO:0007669"/>
    <property type="project" value="TreeGrafter"/>
</dbReference>
<dbReference type="PANTHER" id="PTHR45138">
    <property type="entry name" value="REGULATORY COMPONENTS OF SENSORY TRANSDUCTION SYSTEM"/>
    <property type="match status" value="1"/>
</dbReference>
<feature type="domain" description="GGDEF" evidence="1">
    <location>
        <begin position="494"/>
        <end position="622"/>
    </location>
</feature>
<dbReference type="InterPro" id="IPR050469">
    <property type="entry name" value="Diguanylate_Cyclase"/>
</dbReference>
<dbReference type="Pfam" id="PF00990">
    <property type="entry name" value="GGDEF"/>
    <property type="match status" value="1"/>
</dbReference>
<dbReference type="SUPFAM" id="SSF55781">
    <property type="entry name" value="GAF domain-like"/>
    <property type="match status" value="2"/>
</dbReference>
<dbReference type="AlphaFoldDB" id="A0A3S2UAZ5"/>
<reference evidence="2 3" key="1">
    <citation type="submission" date="2019-01" db="EMBL/GenBank/DDBJ databases">
        <title>Bacillus sp. M5HDSG1-1, whole genome shotgun sequence.</title>
        <authorList>
            <person name="Tuo L."/>
        </authorList>
    </citation>
    <scope>NUCLEOTIDE SEQUENCE [LARGE SCALE GENOMIC DNA]</scope>
    <source>
        <strain evidence="2 3">M5HDSG1-1</strain>
    </source>
</reference>
<dbReference type="InterPro" id="IPR043128">
    <property type="entry name" value="Rev_trsase/Diguanyl_cyclase"/>
</dbReference>
<organism evidence="2 3">
    <name type="scientific">Niallia taxi</name>
    <dbReference type="NCBI Taxonomy" id="2499688"/>
    <lineage>
        <taxon>Bacteria</taxon>
        <taxon>Bacillati</taxon>
        <taxon>Bacillota</taxon>
        <taxon>Bacilli</taxon>
        <taxon>Bacillales</taxon>
        <taxon>Bacillaceae</taxon>
        <taxon>Niallia</taxon>
    </lineage>
</organism>
<dbReference type="GeneID" id="87615957"/>
<dbReference type="InterPro" id="IPR029787">
    <property type="entry name" value="Nucleotide_cyclase"/>
</dbReference>
<dbReference type="NCBIfam" id="TIGR00254">
    <property type="entry name" value="GGDEF"/>
    <property type="match status" value="1"/>
</dbReference>
<dbReference type="GO" id="GO:1902201">
    <property type="term" value="P:negative regulation of bacterial-type flagellum-dependent cell motility"/>
    <property type="evidence" value="ECO:0007669"/>
    <property type="project" value="TreeGrafter"/>
</dbReference>
<dbReference type="Gene3D" id="3.30.70.270">
    <property type="match status" value="1"/>
</dbReference>
<comment type="caution">
    <text evidence="2">The sequence shown here is derived from an EMBL/GenBank/DDBJ whole genome shotgun (WGS) entry which is preliminary data.</text>
</comment>
<dbReference type="PROSITE" id="PS50887">
    <property type="entry name" value="GGDEF"/>
    <property type="match status" value="1"/>
</dbReference>
<dbReference type="InterPro" id="IPR029016">
    <property type="entry name" value="GAF-like_dom_sf"/>
</dbReference>
<evidence type="ECO:0000313" key="2">
    <source>
        <dbReference type="EMBL" id="RVT64937.1"/>
    </source>
</evidence>
<evidence type="ECO:0000259" key="1">
    <source>
        <dbReference type="PROSITE" id="PS50887"/>
    </source>
</evidence>
<protein>
    <submittedName>
        <fullName evidence="2">Diguanylate cyclase</fullName>
    </submittedName>
</protein>
<dbReference type="EMBL" id="RZTZ01000002">
    <property type="protein sequence ID" value="RVT64937.1"/>
    <property type="molecule type" value="Genomic_DNA"/>
</dbReference>